<dbReference type="InterPro" id="IPR017804">
    <property type="entry name" value="MeTrfase_EgtD-like"/>
</dbReference>
<proteinExistence type="predicted"/>
<dbReference type="InterPro" id="IPR029063">
    <property type="entry name" value="SAM-dependent_MTases_sf"/>
</dbReference>
<comment type="caution">
    <text evidence="4">The sequence shown here is derived from an EMBL/GenBank/DDBJ whole genome shotgun (WGS) entry which is preliminary data.</text>
</comment>
<dbReference type="PIRSF" id="PIRSF018005">
    <property type="entry name" value="UCP018005"/>
    <property type="match status" value="1"/>
</dbReference>
<feature type="domain" description="Histidine-specific methyltransferase SAM-dependent" evidence="3">
    <location>
        <begin position="15"/>
        <end position="322"/>
    </location>
</feature>
<dbReference type="RefSeq" id="WP_228229055.1">
    <property type="nucleotide sequence ID" value="NZ_JAJGMW010000004.1"/>
</dbReference>
<keyword evidence="1" id="KW-0489">Methyltransferase</keyword>
<dbReference type="Pfam" id="PF10017">
    <property type="entry name" value="Methyltransf_33"/>
    <property type="match status" value="1"/>
</dbReference>
<evidence type="ECO:0000313" key="5">
    <source>
        <dbReference type="Proteomes" id="UP001197770"/>
    </source>
</evidence>
<evidence type="ECO:0000256" key="1">
    <source>
        <dbReference type="ARBA" id="ARBA00022603"/>
    </source>
</evidence>
<organism evidence="4 5">
    <name type="scientific">Leeuwenhoekiella parthenopeia</name>
    <dbReference type="NCBI Taxonomy" id="2890320"/>
    <lineage>
        <taxon>Bacteria</taxon>
        <taxon>Pseudomonadati</taxon>
        <taxon>Bacteroidota</taxon>
        <taxon>Flavobacteriia</taxon>
        <taxon>Flavobacteriales</taxon>
        <taxon>Flavobacteriaceae</taxon>
        <taxon>Leeuwenhoekiella</taxon>
    </lineage>
</organism>
<keyword evidence="2" id="KW-0808">Transferase</keyword>
<accession>A0ABS8GPN3</accession>
<evidence type="ECO:0000313" key="4">
    <source>
        <dbReference type="EMBL" id="MCC4211954.1"/>
    </source>
</evidence>
<dbReference type="InterPro" id="IPR019257">
    <property type="entry name" value="MeTrfase_dom"/>
</dbReference>
<name>A0ABS8GPN3_9FLAO</name>
<dbReference type="PANTHER" id="PTHR43397:SF1">
    <property type="entry name" value="ERGOTHIONEINE BIOSYNTHESIS PROTEIN 1"/>
    <property type="match status" value="1"/>
</dbReference>
<gene>
    <name evidence="4" type="ORF">LLW17_04410</name>
</gene>
<evidence type="ECO:0000259" key="3">
    <source>
        <dbReference type="Pfam" id="PF10017"/>
    </source>
</evidence>
<dbReference type="InterPro" id="IPR051128">
    <property type="entry name" value="EgtD_Methyltrsf_superfamily"/>
</dbReference>
<dbReference type="SUPFAM" id="SSF53335">
    <property type="entry name" value="S-adenosyl-L-methionine-dependent methyltransferases"/>
    <property type="match status" value="1"/>
</dbReference>
<protein>
    <submittedName>
        <fullName evidence="4">L-histidine N(Alpha)-methyltransferase</fullName>
    </submittedName>
</protein>
<dbReference type="PANTHER" id="PTHR43397">
    <property type="entry name" value="ERGOTHIONEINE BIOSYNTHESIS PROTEIN 1"/>
    <property type="match status" value="1"/>
</dbReference>
<dbReference type="EMBL" id="JAJGMW010000004">
    <property type="protein sequence ID" value="MCC4211954.1"/>
    <property type="molecule type" value="Genomic_DNA"/>
</dbReference>
<sequence>MKTKKTGQQFDTTFYKEIYEGLTAFPKYISSKWFYDKEGDHLFQQIMHLPEYYLTGCEYEILDTHTAEIASLFSGKDGFELVELGAGDGKKTKVLLNHLVAKNIPVTYKPIDISQNALDNLEQDLQISLPDLQVVTQQGTYFEVLEKLCKRSGQKKTVIMVLGSNIGNLNHEHAVSFLSDIQKCMTADDLLFMGFDQKKDPTVILNAYNDSQGVTEAFNKNVLKRINKSLDANFDCEAFKHWPTYDPETGTTKSFLVSTKAQKVNLNKLNLEINLSPWESIHTEISQKYDDHIVDWLARQSGLRVIQQFEDSKRYFTDYVFKKL</sequence>
<dbReference type="Proteomes" id="UP001197770">
    <property type="component" value="Unassembled WGS sequence"/>
</dbReference>
<keyword evidence="5" id="KW-1185">Reference proteome</keyword>
<dbReference type="Gene3D" id="3.40.50.150">
    <property type="entry name" value="Vaccinia Virus protein VP39"/>
    <property type="match status" value="1"/>
</dbReference>
<reference evidence="4 5" key="1">
    <citation type="submission" date="2021-11" db="EMBL/GenBank/DDBJ databases">
        <title>Seasonal and diel survey of microbial diversity of the Tyrrhenian coast.</title>
        <authorList>
            <person name="Gattoni G."/>
            <person name="Corral P."/>
        </authorList>
    </citation>
    <scope>NUCLEOTIDE SEQUENCE [LARGE SCALE GENOMIC DNA]</scope>
    <source>
        <strain evidence="4 5">Mr9</strain>
    </source>
</reference>
<evidence type="ECO:0000256" key="2">
    <source>
        <dbReference type="ARBA" id="ARBA00022679"/>
    </source>
</evidence>